<gene>
    <name evidence="2" type="ORF">L873DRAFT_238004</name>
</gene>
<evidence type="ECO:0000313" key="2">
    <source>
        <dbReference type="EMBL" id="RPB03403.1"/>
    </source>
</evidence>
<keyword evidence="1" id="KW-0812">Transmembrane</keyword>
<evidence type="ECO:0000256" key="1">
    <source>
        <dbReference type="SAM" id="Phobius"/>
    </source>
</evidence>
<dbReference type="Proteomes" id="UP000276215">
    <property type="component" value="Unassembled WGS sequence"/>
</dbReference>
<proteinExistence type="predicted"/>
<keyword evidence="3" id="KW-1185">Reference proteome</keyword>
<evidence type="ECO:0000313" key="3">
    <source>
        <dbReference type="Proteomes" id="UP000276215"/>
    </source>
</evidence>
<feature type="transmembrane region" description="Helical" evidence="1">
    <location>
        <begin position="6"/>
        <end position="29"/>
    </location>
</feature>
<reference evidence="2 3" key="1">
    <citation type="journal article" date="2018" name="Nat. Ecol. Evol.">
        <title>Pezizomycetes genomes reveal the molecular basis of ectomycorrhizal truffle lifestyle.</title>
        <authorList>
            <person name="Murat C."/>
            <person name="Payen T."/>
            <person name="Noel B."/>
            <person name="Kuo A."/>
            <person name="Morin E."/>
            <person name="Chen J."/>
            <person name="Kohler A."/>
            <person name="Krizsan K."/>
            <person name="Balestrini R."/>
            <person name="Da Silva C."/>
            <person name="Montanini B."/>
            <person name="Hainaut M."/>
            <person name="Levati E."/>
            <person name="Barry K.W."/>
            <person name="Belfiori B."/>
            <person name="Cichocki N."/>
            <person name="Clum A."/>
            <person name="Dockter R.B."/>
            <person name="Fauchery L."/>
            <person name="Guy J."/>
            <person name="Iotti M."/>
            <person name="Le Tacon F."/>
            <person name="Lindquist E.A."/>
            <person name="Lipzen A."/>
            <person name="Malagnac F."/>
            <person name="Mello A."/>
            <person name="Molinier V."/>
            <person name="Miyauchi S."/>
            <person name="Poulain J."/>
            <person name="Riccioni C."/>
            <person name="Rubini A."/>
            <person name="Sitrit Y."/>
            <person name="Splivallo R."/>
            <person name="Traeger S."/>
            <person name="Wang M."/>
            <person name="Zifcakova L."/>
            <person name="Wipf D."/>
            <person name="Zambonelli A."/>
            <person name="Paolocci F."/>
            <person name="Nowrousian M."/>
            <person name="Ottonello S."/>
            <person name="Baldrian P."/>
            <person name="Spatafora J.W."/>
            <person name="Henrissat B."/>
            <person name="Nagy L.G."/>
            <person name="Aury J.M."/>
            <person name="Wincker P."/>
            <person name="Grigoriev I.V."/>
            <person name="Bonfante P."/>
            <person name="Martin F.M."/>
        </authorList>
    </citation>
    <scope>NUCLEOTIDE SEQUENCE [LARGE SCALE GENOMIC DNA]</scope>
    <source>
        <strain evidence="2 3">120613-1</strain>
    </source>
</reference>
<accession>A0A3N4JZC3</accession>
<keyword evidence="1" id="KW-1133">Transmembrane helix</keyword>
<organism evidence="2 3">
    <name type="scientific">Choiromyces venosus 120613-1</name>
    <dbReference type="NCBI Taxonomy" id="1336337"/>
    <lineage>
        <taxon>Eukaryota</taxon>
        <taxon>Fungi</taxon>
        <taxon>Dikarya</taxon>
        <taxon>Ascomycota</taxon>
        <taxon>Pezizomycotina</taxon>
        <taxon>Pezizomycetes</taxon>
        <taxon>Pezizales</taxon>
        <taxon>Tuberaceae</taxon>
        <taxon>Choiromyces</taxon>
    </lineage>
</organism>
<name>A0A3N4JZC3_9PEZI</name>
<sequence length="67" mass="7656">MLNQNIEITALVTSTSTAAGVVLAVVLVVKRHVHMYRGMGDRRRCQYQQQLYIPVEYTFNLNNLSET</sequence>
<protein>
    <submittedName>
        <fullName evidence="2">Uncharacterized protein</fullName>
    </submittedName>
</protein>
<dbReference type="EMBL" id="ML120363">
    <property type="protein sequence ID" value="RPB03403.1"/>
    <property type="molecule type" value="Genomic_DNA"/>
</dbReference>
<keyword evidence="1" id="KW-0472">Membrane</keyword>
<dbReference type="AlphaFoldDB" id="A0A3N4JZC3"/>